<gene>
    <name evidence="1" type="ORF">LX95_00069</name>
</gene>
<proteinExistence type="predicted"/>
<dbReference type="PROSITE" id="PS51257">
    <property type="entry name" value="PROKAR_LIPOPROTEIN"/>
    <property type="match status" value="1"/>
</dbReference>
<evidence type="ECO:0000313" key="1">
    <source>
        <dbReference type="EMBL" id="PZW43745.1"/>
    </source>
</evidence>
<dbReference type="Proteomes" id="UP000249542">
    <property type="component" value="Unassembled WGS sequence"/>
</dbReference>
<protein>
    <recommendedName>
        <fullName evidence="3">Lipoprotein</fullName>
    </recommendedName>
</protein>
<reference evidence="1 2" key="1">
    <citation type="submission" date="2018-06" db="EMBL/GenBank/DDBJ databases">
        <title>Genomic Encyclopedia of Archaeal and Bacterial Type Strains, Phase II (KMG-II): from individual species to whole genera.</title>
        <authorList>
            <person name="Goeker M."/>
        </authorList>
    </citation>
    <scope>NUCLEOTIDE SEQUENCE [LARGE SCALE GENOMIC DNA]</scope>
    <source>
        <strain evidence="1 2">DSM 15361</strain>
    </source>
</reference>
<evidence type="ECO:0000313" key="2">
    <source>
        <dbReference type="Proteomes" id="UP000249542"/>
    </source>
</evidence>
<sequence length="216" mass="25545">MKNLKYLLIIFIFFSCQQKGETKKITSDLQTDIEKAKVSRSTELVPEPDILDGLKSQKIIIDSLQSQNKLTLEVLVKEPNKEKLTIVLHENWPENIETTYNIWKHQNGNIMLIGEFPTSESGDWHIGYLHYFDKKKKTFAFQRNTNFFNSMCTNEVAYEKITEYYNSDFHRIERNYSLTDKNDKELKKDDCAMHYDYPFEVSNHLNSYLKKINYGS</sequence>
<evidence type="ECO:0008006" key="3">
    <source>
        <dbReference type="Google" id="ProtNLM"/>
    </source>
</evidence>
<accession>A0A2W7IF54</accession>
<dbReference type="EMBL" id="QKYV01000001">
    <property type="protein sequence ID" value="PZW43745.1"/>
    <property type="molecule type" value="Genomic_DNA"/>
</dbReference>
<dbReference type="AlphaFoldDB" id="A0A2W7IF54"/>
<dbReference type="RefSeq" id="WP_111539440.1">
    <property type="nucleotide sequence ID" value="NZ_QKYV01000001.1"/>
</dbReference>
<name>A0A2W7IF54_9FLAO</name>
<keyword evidence="2" id="KW-1185">Reference proteome</keyword>
<comment type="caution">
    <text evidence="1">The sequence shown here is derived from an EMBL/GenBank/DDBJ whole genome shotgun (WGS) entry which is preliminary data.</text>
</comment>
<organism evidence="1 2">
    <name type="scientific">Mesonia algae</name>
    <dbReference type="NCBI Taxonomy" id="213248"/>
    <lineage>
        <taxon>Bacteria</taxon>
        <taxon>Pseudomonadati</taxon>
        <taxon>Bacteroidota</taxon>
        <taxon>Flavobacteriia</taxon>
        <taxon>Flavobacteriales</taxon>
        <taxon>Flavobacteriaceae</taxon>
        <taxon>Mesonia</taxon>
    </lineage>
</organism>